<proteinExistence type="predicted"/>
<keyword evidence="3" id="KW-1185">Reference proteome</keyword>
<feature type="region of interest" description="Disordered" evidence="1">
    <location>
        <begin position="1"/>
        <end position="24"/>
    </location>
</feature>
<feature type="compositionally biased region" description="Acidic residues" evidence="1">
    <location>
        <begin position="277"/>
        <end position="298"/>
    </location>
</feature>
<name>A0AAD7A2J2_9AGAR</name>
<feature type="compositionally biased region" description="Basic and acidic residues" evidence="1">
    <location>
        <begin position="78"/>
        <end position="87"/>
    </location>
</feature>
<sequence length="506" mass="55114">MPCTGKSGKGCSASCSKFHPKRLDDNKCKECGHRKKAHKPGSTVNDILAKYDLEGIASKATDLQARKETNSGFRPKKEKPEKGKEGKSAATDRMVKVGSVSIITVGLDSHGALRKSLCPTPSVFESHLSSGLAVLKTREGDALMFKKDWDQARIDKWLRTLFPYVFEFLDARYPDDAAPGYHWVLTNKDGRALFVMRRPINGDLLDHVKGSSSRKLAEHAIRIATKHKIPASVYATGFEDAIESMMCGTTFDSESESEDEPPRRRSQKKKIKPVVAEDSEEDWAEDCESEDGEGDDSQSQDQLGDAAGSEEDFPENPFEMKVKLEIIIDIDDSDSDDGAESDVQDTTRPSKGEDPNSRPSLSKCSLSPSADEAGAKRKRTRRESRSPVATFSDEETESFDGSPSPPLNLQLASSFQHSFNPSLHLSSGVGASTTTMAPIPAPVVSVTTTATTASTASGSSSTIGNRSQGSGSSTYIPFSANVRRYTPPPPKEGLYVPKAKYNPWEY</sequence>
<feature type="compositionally biased region" description="Polar residues" evidence="1">
    <location>
        <begin position="357"/>
        <end position="368"/>
    </location>
</feature>
<dbReference type="EMBL" id="JARIHO010000017">
    <property type="protein sequence ID" value="KAJ7348276.1"/>
    <property type="molecule type" value="Genomic_DNA"/>
</dbReference>
<comment type="caution">
    <text evidence="2">The sequence shown here is derived from an EMBL/GenBank/DDBJ whole genome shotgun (WGS) entry which is preliminary data.</text>
</comment>
<feature type="region of interest" description="Disordered" evidence="1">
    <location>
        <begin position="250"/>
        <end position="317"/>
    </location>
</feature>
<feature type="region of interest" description="Disordered" evidence="1">
    <location>
        <begin position="62"/>
        <end position="90"/>
    </location>
</feature>
<dbReference type="Proteomes" id="UP001218218">
    <property type="component" value="Unassembled WGS sequence"/>
</dbReference>
<evidence type="ECO:0000313" key="2">
    <source>
        <dbReference type="EMBL" id="KAJ7348276.1"/>
    </source>
</evidence>
<protein>
    <submittedName>
        <fullName evidence="2">Uncharacterized protein</fullName>
    </submittedName>
</protein>
<evidence type="ECO:0000313" key="3">
    <source>
        <dbReference type="Proteomes" id="UP001218218"/>
    </source>
</evidence>
<feature type="compositionally biased region" description="Low complexity" evidence="1">
    <location>
        <begin position="1"/>
        <end position="17"/>
    </location>
</feature>
<organism evidence="2 3">
    <name type="scientific">Mycena albidolilacea</name>
    <dbReference type="NCBI Taxonomy" id="1033008"/>
    <lineage>
        <taxon>Eukaryota</taxon>
        <taxon>Fungi</taxon>
        <taxon>Dikarya</taxon>
        <taxon>Basidiomycota</taxon>
        <taxon>Agaricomycotina</taxon>
        <taxon>Agaricomycetes</taxon>
        <taxon>Agaricomycetidae</taxon>
        <taxon>Agaricales</taxon>
        <taxon>Marasmiineae</taxon>
        <taxon>Mycenaceae</taxon>
        <taxon>Mycena</taxon>
    </lineage>
</organism>
<dbReference type="AlphaFoldDB" id="A0AAD7A2J2"/>
<feature type="region of interest" description="Disordered" evidence="1">
    <location>
        <begin position="329"/>
        <end position="410"/>
    </location>
</feature>
<gene>
    <name evidence="2" type="ORF">DFH08DRAFT_959691</name>
</gene>
<accession>A0AAD7A2J2</accession>
<feature type="compositionally biased region" description="Low complexity" evidence="1">
    <location>
        <begin position="450"/>
        <end position="462"/>
    </location>
</feature>
<feature type="compositionally biased region" description="Polar residues" evidence="1">
    <location>
        <begin position="463"/>
        <end position="476"/>
    </location>
</feature>
<feature type="compositionally biased region" description="Acidic residues" evidence="1">
    <location>
        <begin position="329"/>
        <end position="343"/>
    </location>
</feature>
<feature type="region of interest" description="Disordered" evidence="1">
    <location>
        <begin position="450"/>
        <end position="496"/>
    </location>
</feature>
<evidence type="ECO:0000256" key="1">
    <source>
        <dbReference type="SAM" id="MobiDB-lite"/>
    </source>
</evidence>
<reference evidence="2" key="1">
    <citation type="submission" date="2023-03" db="EMBL/GenBank/DDBJ databases">
        <title>Massive genome expansion in bonnet fungi (Mycena s.s.) driven by repeated elements and novel gene families across ecological guilds.</title>
        <authorList>
            <consortium name="Lawrence Berkeley National Laboratory"/>
            <person name="Harder C.B."/>
            <person name="Miyauchi S."/>
            <person name="Viragh M."/>
            <person name="Kuo A."/>
            <person name="Thoen E."/>
            <person name="Andreopoulos B."/>
            <person name="Lu D."/>
            <person name="Skrede I."/>
            <person name="Drula E."/>
            <person name="Henrissat B."/>
            <person name="Morin E."/>
            <person name="Kohler A."/>
            <person name="Barry K."/>
            <person name="LaButti K."/>
            <person name="Morin E."/>
            <person name="Salamov A."/>
            <person name="Lipzen A."/>
            <person name="Mereny Z."/>
            <person name="Hegedus B."/>
            <person name="Baldrian P."/>
            <person name="Stursova M."/>
            <person name="Weitz H."/>
            <person name="Taylor A."/>
            <person name="Grigoriev I.V."/>
            <person name="Nagy L.G."/>
            <person name="Martin F."/>
            <person name="Kauserud H."/>
        </authorList>
    </citation>
    <scope>NUCLEOTIDE SEQUENCE</scope>
    <source>
        <strain evidence="2">CBHHK002</strain>
    </source>
</reference>